<feature type="transmembrane region" description="Helical" evidence="1">
    <location>
        <begin position="12"/>
        <end position="30"/>
    </location>
</feature>
<keyword evidence="1" id="KW-0812">Transmembrane</keyword>
<dbReference type="Pfam" id="PF03080">
    <property type="entry name" value="Neprosin"/>
    <property type="match status" value="1"/>
</dbReference>
<keyword evidence="1" id="KW-0472">Membrane</keyword>
<proteinExistence type="predicted"/>
<evidence type="ECO:0000313" key="4">
    <source>
        <dbReference type="Proteomes" id="UP000015105"/>
    </source>
</evidence>
<reference evidence="4" key="2">
    <citation type="journal article" date="2017" name="Nat. Plants">
        <title>The Aegilops tauschii genome reveals multiple impacts of transposons.</title>
        <authorList>
            <person name="Zhao G."/>
            <person name="Zou C."/>
            <person name="Li K."/>
            <person name="Wang K."/>
            <person name="Li T."/>
            <person name="Gao L."/>
            <person name="Zhang X."/>
            <person name="Wang H."/>
            <person name="Yang Z."/>
            <person name="Liu X."/>
            <person name="Jiang W."/>
            <person name="Mao L."/>
            <person name="Kong X."/>
            <person name="Jiao Y."/>
            <person name="Jia J."/>
        </authorList>
    </citation>
    <scope>NUCLEOTIDE SEQUENCE [LARGE SCALE GENOMIC DNA]</scope>
    <source>
        <strain evidence="4">cv. AL8/78</strain>
    </source>
</reference>
<dbReference type="EnsemblPlants" id="AET5Gv20590200.3">
    <property type="protein sequence ID" value="AET5Gv20590200.3"/>
    <property type="gene ID" value="AET5Gv20590200"/>
</dbReference>
<evidence type="ECO:0000259" key="2">
    <source>
        <dbReference type="PROSITE" id="PS52045"/>
    </source>
</evidence>
<reference evidence="3" key="3">
    <citation type="journal article" date="2017" name="Nature">
        <title>Genome sequence of the progenitor of the wheat D genome Aegilops tauschii.</title>
        <authorList>
            <person name="Luo M.C."/>
            <person name="Gu Y.Q."/>
            <person name="Puiu D."/>
            <person name="Wang H."/>
            <person name="Twardziok S.O."/>
            <person name="Deal K.R."/>
            <person name="Huo N."/>
            <person name="Zhu T."/>
            <person name="Wang L."/>
            <person name="Wang Y."/>
            <person name="McGuire P.E."/>
            <person name="Liu S."/>
            <person name="Long H."/>
            <person name="Ramasamy R.K."/>
            <person name="Rodriguez J.C."/>
            <person name="Van S.L."/>
            <person name="Yuan L."/>
            <person name="Wang Z."/>
            <person name="Xia Z."/>
            <person name="Xiao L."/>
            <person name="Anderson O.D."/>
            <person name="Ouyang S."/>
            <person name="Liang Y."/>
            <person name="Zimin A.V."/>
            <person name="Pertea G."/>
            <person name="Qi P."/>
            <person name="Bennetzen J.L."/>
            <person name="Dai X."/>
            <person name="Dawson M.W."/>
            <person name="Muller H.G."/>
            <person name="Kugler K."/>
            <person name="Rivarola-Duarte L."/>
            <person name="Spannagl M."/>
            <person name="Mayer K.F.X."/>
            <person name="Lu F.H."/>
            <person name="Bevan M.W."/>
            <person name="Leroy P."/>
            <person name="Li P."/>
            <person name="You F.M."/>
            <person name="Sun Q."/>
            <person name="Liu Z."/>
            <person name="Lyons E."/>
            <person name="Wicker T."/>
            <person name="Salzberg S.L."/>
            <person name="Devos K.M."/>
            <person name="Dvorak J."/>
        </authorList>
    </citation>
    <scope>NUCLEOTIDE SEQUENCE [LARGE SCALE GENOMIC DNA]</scope>
    <source>
        <strain evidence="3">cv. AL8/78</strain>
    </source>
</reference>
<keyword evidence="1" id="KW-1133">Transmembrane helix</keyword>
<dbReference type="PANTHER" id="PTHR31589">
    <property type="entry name" value="PROTEIN, PUTATIVE (DUF239)-RELATED-RELATED"/>
    <property type="match status" value="1"/>
</dbReference>
<dbReference type="Gramene" id="AET5Gv20590200.3">
    <property type="protein sequence ID" value="AET5Gv20590200.3"/>
    <property type="gene ID" value="AET5Gv20590200"/>
</dbReference>
<dbReference type="AlphaFoldDB" id="A0A453L122"/>
<accession>A0A453L122</accession>
<dbReference type="PROSITE" id="PS52045">
    <property type="entry name" value="NEPROSIN_PEP_CD"/>
    <property type="match status" value="1"/>
</dbReference>
<organism evidence="3 4">
    <name type="scientific">Aegilops tauschii subsp. strangulata</name>
    <name type="common">Goatgrass</name>
    <dbReference type="NCBI Taxonomy" id="200361"/>
    <lineage>
        <taxon>Eukaryota</taxon>
        <taxon>Viridiplantae</taxon>
        <taxon>Streptophyta</taxon>
        <taxon>Embryophyta</taxon>
        <taxon>Tracheophyta</taxon>
        <taxon>Spermatophyta</taxon>
        <taxon>Magnoliopsida</taxon>
        <taxon>Liliopsida</taxon>
        <taxon>Poales</taxon>
        <taxon>Poaceae</taxon>
        <taxon>BOP clade</taxon>
        <taxon>Pooideae</taxon>
        <taxon>Triticodae</taxon>
        <taxon>Triticeae</taxon>
        <taxon>Triticinae</taxon>
        <taxon>Aegilops</taxon>
    </lineage>
</organism>
<sequence>SYKRKDCFKHPMGFVVIVVFLYLLNSTYYVRPVMSIDAHGNLLTEIKHATLAEPHHFDLSRRDRFPSGEDQDNIVAGVAVWRTQPGKYYGLRAKIGVWAHPNQKHSQESGASISVGGKFGPMLLSQVEAGFHVFPDLYNNSDVRFFTFWTRDGYRSTGCYNLKCSGFIPAKGAALVPGQAVGPPSTYDGEDHHITISLHTDPNTGNWVLYQDDLERPSFLGHFPKDLCPELNGVAPQVLFAGFATYPRNDRGPAMGSGHFPVEGERKAAYFKNMKIFDSNASAHDPIPSIMVPLMNRPDCYKLGDIPLGVKDSYLFYYGGPEGCHG</sequence>
<evidence type="ECO:0000313" key="3">
    <source>
        <dbReference type="EnsemblPlants" id="AET5Gv20590200.3"/>
    </source>
</evidence>
<dbReference type="Proteomes" id="UP000015105">
    <property type="component" value="Chromosome 5D"/>
</dbReference>
<dbReference type="InterPro" id="IPR004314">
    <property type="entry name" value="Neprosin"/>
</dbReference>
<evidence type="ECO:0000256" key="1">
    <source>
        <dbReference type="SAM" id="Phobius"/>
    </source>
</evidence>
<feature type="domain" description="Neprosin PEP catalytic" evidence="2">
    <location>
        <begin position="69"/>
        <end position="325"/>
    </location>
</feature>
<keyword evidence="4" id="KW-1185">Reference proteome</keyword>
<dbReference type="InterPro" id="IPR053168">
    <property type="entry name" value="Glutamic_endopeptidase"/>
</dbReference>
<name>A0A453L122_AEGTS</name>
<protein>
    <recommendedName>
        <fullName evidence="2">Neprosin PEP catalytic domain-containing protein</fullName>
    </recommendedName>
</protein>
<reference evidence="3" key="5">
    <citation type="journal article" date="2021" name="G3 (Bethesda)">
        <title>Aegilops tauschii genome assembly Aet v5.0 features greater sequence contiguity and improved annotation.</title>
        <authorList>
            <person name="Wang L."/>
            <person name="Zhu T."/>
            <person name="Rodriguez J.C."/>
            <person name="Deal K.R."/>
            <person name="Dubcovsky J."/>
            <person name="McGuire P.E."/>
            <person name="Lux T."/>
            <person name="Spannagl M."/>
            <person name="Mayer K.F.X."/>
            <person name="Baldrich P."/>
            <person name="Meyers B.C."/>
            <person name="Huo N."/>
            <person name="Gu Y.Q."/>
            <person name="Zhou H."/>
            <person name="Devos K.M."/>
            <person name="Bennetzen J.L."/>
            <person name="Unver T."/>
            <person name="Budak H."/>
            <person name="Gulick P.J."/>
            <person name="Galiba G."/>
            <person name="Kalapos B."/>
            <person name="Nelson D.R."/>
            <person name="Li P."/>
            <person name="You F.M."/>
            <person name="Luo M.C."/>
            <person name="Dvorak J."/>
        </authorList>
    </citation>
    <scope>NUCLEOTIDE SEQUENCE [LARGE SCALE GENOMIC DNA]</scope>
    <source>
        <strain evidence="3">cv. AL8/78</strain>
    </source>
</reference>
<reference evidence="4" key="1">
    <citation type="journal article" date="2014" name="Science">
        <title>Ancient hybridizations among the ancestral genomes of bread wheat.</title>
        <authorList>
            <consortium name="International Wheat Genome Sequencing Consortium,"/>
            <person name="Marcussen T."/>
            <person name="Sandve S.R."/>
            <person name="Heier L."/>
            <person name="Spannagl M."/>
            <person name="Pfeifer M."/>
            <person name="Jakobsen K.S."/>
            <person name="Wulff B.B."/>
            <person name="Steuernagel B."/>
            <person name="Mayer K.F."/>
            <person name="Olsen O.A."/>
        </authorList>
    </citation>
    <scope>NUCLEOTIDE SEQUENCE [LARGE SCALE GENOMIC DNA]</scope>
    <source>
        <strain evidence="4">cv. AL8/78</strain>
    </source>
</reference>
<reference evidence="3" key="4">
    <citation type="submission" date="2019-03" db="UniProtKB">
        <authorList>
            <consortium name="EnsemblPlants"/>
        </authorList>
    </citation>
    <scope>IDENTIFICATION</scope>
</reference>
<dbReference type="PANTHER" id="PTHR31589:SF129">
    <property type="entry name" value="NEPROSIN DOMAIN-CONTAINING PROTEIN"/>
    <property type="match status" value="1"/>
</dbReference>
<dbReference type="Gene3D" id="3.90.1320.10">
    <property type="entry name" value="Outer-capsid protein sigma 3, large lobe"/>
    <property type="match status" value="1"/>
</dbReference>
<dbReference type="STRING" id="200361.A0A453L122"/>